<dbReference type="EMBL" id="MU865950">
    <property type="protein sequence ID" value="KAK4447325.1"/>
    <property type="molecule type" value="Genomic_DNA"/>
</dbReference>
<reference evidence="12" key="1">
    <citation type="journal article" date="2023" name="Mol. Phylogenet. Evol.">
        <title>Genome-scale phylogeny and comparative genomics of the fungal order Sordariales.</title>
        <authorList>
            <person name="Hensen N."/>
            <person name="Bonometti L."/>
            <person name="Westerberg I."/>
            <person name="Brannstrom I.O."/>
            <person name="Guillou S."/>
            <person name="Cros-Aarteil S."/>
            <person name="Calhoun S."/>
            <person name="Haridas S."/>
            <person name="Kuo A."/>
            <person name="Mondo S."/>
            <person name="Pangilinan J."/>
            <person name="Riley R."/>
            <person name="LaButti K."/>
            <person name="Andreopoulos B."/>
            <person name="Lipzen A."/>
            <person name="Chen C."/>
            <person name="Yan M."/>
            <person name="Daum C."/>
            <person name="Ng V."/>
            <person name="Clum A."/>
            <person name="Steindorff A."/>
            <person name="Ohm R.A."/>
            <person name="Martin F."/>
            <person name="Silar P."/>
            <person name="Natvig D.O."/>
            <person name="Lalanne C."/>
            <person name="Gautier V."/>
            <person name="Ament-Velasquez S.L."/>
            <person name="Kruys A."/>
            <person name="Hutchinson M.I."/>
            <person name="Powell A.J."/>
            <person name="Barry K."/>
            <person name="Miller A.N."/>
            <person name="Grigoriev I.V."/>
            <person name="Debuchy R."/>
            <person name="Gladieux P."/>
            <person name="Hiltunen Thoren M."/>
            <person name="Johannesson H."/>
        </authorList>
    </citation>
    <scope>NUCLEOTIDE SEQUENCE</scope>
    <source>
        <strain evidence="12">PSN243</strain>
    </source>
</reference>
<dbReference type="GO" id="GO:0006031">
    <property type="term" value="P:chitin biosynthetic process"/>
    <property type="evidence" value="ECO:0007669"/>
    <property type="project" value="TreeGrafter"/>
</dbReference>
<keyword evidence="9" id="KW-0325">Glycoprotein</keyword>
<dbReference type="SUPFAM" id="SSF53448">
    <property type="entry name" value="Nucleotide-diphospho-sugar transferases"/>
    <property type="match status" value="1"/>
</dbReference>
<evidence type="ECO:0000313" key="12">
    <source>
        <dbReference type="EMBL" id="KAK4447325.1"/>
    </source>
</evidence>
<evidence type="ECO:0000256" key="1">
    <source>
        <dbReference type="ARBA" id="ARBA00004651"/>
    </source>
</evidence>
<evidence type="ECO:0000256" key="10">
    <source>
        <dbReference type="SAM" id="MobiDB-lite"/>
    </source>
</evidence>
<accession>A0AAV9GFT8</accession>
<evidence type="ECO:0000256" key="9">
    <source>
        <dbReference type="ARBA" id="ARBA00023180"/>
    </source>
</evidence>
<dbReference type="AlphaFoldDB" id="A0AAV9GFT8"/>
<evidence type="ECO:0000256" key="7">
    <source>
        <dbReference type="ARBA" id="ARBA00022989"/>
    </source>
</evidence>
<organism evidence="12 13">
    <name type="scientific">Podospora aff. communis PSN243</name>
    <dbReference type="NCBI Taxonomy" id="3040156"/>
    <lineage>
        <taxon>Eukaryota</taxon>
        <taxon>Fungi</taxon>
        <taxon>Dikarya</taxon>
        <taxon>Ascomycota</taxon>
        <taxon>Pezizomycotina</taxon>
        <taxon>Sordariomycetes</taxon>
        <taxon>Sordariomycetidae</taxon>
        <taxon>Sordariales</taxon>
        <taxon>Podosporaceae</taxon>
        <taxon>Podospora</taxon>
    </lineage>
</organism>
<feature type="transmembrane region" description="Helical" evidence="11">
    <location>
        <begin position="595"/>
        <end position="618"/>
    </location>
</feature>
<dbReference type="EC" id="2.4.1.16" evidence="2"/>
<dbReference type="PANTHER" id="PTHR22914">
    <property type="entry name" value="CHITIN SYNTHASE"/>
    <property type="match status" value="1"/>
</dbReference>
<keyword evidence="7 11" id="KW-1133">Transmembrane helix</keyword>
<evidence type="ECO:0000256" key="3">
    <source>
        <dbReference type="ARBA" id="ARBA00022475"/>
    </source>
</evidence>
<comment type="subcellular location">
    <subcellularLocation>
        <location evidence="1">Cell membrane</location>
        <topology evidence="1">Multi-pass membrane protein</topology>
    </subcellularLocation>
</comment>
<feature type="compositionally biased region" description="Basic and acidic residues" evidence="10">
    <location>
        <begin position="24"/>
        <end position="37"/>
    </location>
</feature>
<keyword evidence="13" id="KW-1185">Reference proteome</keyword>
<dbReference type="InterPro" id="IPR029044">
    <property type="entry name" value="Nucleotide-diphossugar_trans"/>
</dbReference>
<feature type="transmembrane region" description="Helical" evidence="11">
    <location>
        <begin position="524"/>
        <end position="551"/>
    </location>
</feature>
<gene>
    <name evidence="12" type="ORF">QBC34DRAFT_132020</name>
</gene>
<dbReference type="InterPro" id="IPR004835">
    <property type="entry name" value="Chitin_synth"/>
</dbReference>
<feature type="compositionally biased region" description="Polar residues" evidence="10">
    <location>
        <begin position="38"/>
        <end position="57"/>
    </location>
</feature>
<dbReference type="GO" id="GO:0030428">
    <property type="term" value="C:cell septum"/>
    <property type="evidence" value="ECO:0007669"/>
    <property type="project" value="TreeGrafter"/>
</dbReference>
<name>A0AAV9GFT8_9PEZI</name>
<feature type="region of interest" description="Disordered" evidence="10">
    <location>
        <begin position="1"/>
        <end position="66"/>
    </location>
</feature>
<sequence>MAVNDQSNLRGRALTPSGPVMNEKLSHDDVEMTERPDQSASRPLSTATSGSGTSNHEPPSRLHPWTASTSGISHHSLGSNASFVSTIAQEKAQLKWDNEEELKKASKTLLKMQKWSLFIGLIAINAVLIWVAVQWPQAHYFTVVLLTCNTAFQVLMIFCICAVAFWKYGIMRLFKKKDNKPETLETMVYLLPCYNENLQELTRSLESLSVQKGVEENPKFIMIVVDGNVKGPGMEKTTQEYLLQDILGPGQFMRFENGYRAHDGLYMSVDIQHGMYKGIPYLFVGKRQNMGKRDSLCFARSFLYHYNRRSENCETIFNKDLFDYMGTLLMQSGLEKVDLLAGMDADTVFDENCVFELLDVLRDDPGLVASCGHVCVDYDGRPWGIWSMYQGFEYSLTQGLRRTFQSVVTGKVNCLPGCCQLIKVTEETFGDLILREKFGYCPKPNDPMTTQIMGIYSEDSVHATTFFSLFPKTRTAQALRAKAFTIVPQNWTVFLSQRKRWSLGSVSNQFTMIFRPGILWIERVLSAVTVITWAITPFTVAAIAHMIMAFVRFGGDLFYVPAFLALFSLLAIKYLYSFCLVFWLPRNGLERVQYILGYIMHILVGPLINMFIFLYSIYYSDDFKWGKTREVIGGDDLENGRMCHQ</sequence>
<dbReference type="Proteomes" id="UP001321760">
    <property type="component" value="Unassembled WGS sequence"/>
</dbReference>
<comment type="caution">
    <text evidence="12">The sequence shown here is derived from an EMBL/GenBank/DDBJ whole genome shotgun (WGS) entry which is preliminary data.</text>
</comment>
<keyword evidence="8 11" id="KW-0472">Membrane</keyword>
<evidence type="ECO:0000256" key="8">
    <source>
        <dbReference type="ARBA" id="ARBA00023136"/>
    </source>
</evidence>
<evidence type="ECO:0000256" key="6">
    <source>
        <dbReference type="ARBA" id="ARBA00022692"/>
    </source>
</evidence>
<dbReference type="PANTHER" id="PTHR22914:SF13">
    <property type="entry name" value="CHITIN SYNTHASE"/>
    <property type="match status" value="1"/>
</dbReference>
<dbReference type="GO" id="GO:0004100">
    <property type="term" value="F:chitin synthase activity"/>
    <property type="evidence" value="ECO:0007669"/>
    <property type="project" value="UniProtKB-EC"/>
</dbReference>
<proteinExistence type="predicted"/>
<keyword evidence="6 11" id="KW-0812">Transmembrane</keyword>
<keyword evidence="3" id="KW-1003">Cell membrane</keyword>
<feature type="transmembrane region" description="Helical" evidence="11">
    <location>
        <begin position="115"/>
        <end position="133"/>
    </location>
</feature>
<evidence type="ECO:0000256" key="2">
    <source>
        <dbReference type="ARBA" id="ARBA00012543"/>
    </source>
</evidence>
<dbReference type="GO" id="GO:0005886">
    <property type="term" value="C:plasma membrane"/>
    <property type="evidence" value="ECO:0007669"/>
    <property type="project" value="UniProtKB-SubCell"/>
</dbReference>
<protein>
    <recommendedName>
        <fullName evidence="2">chitin synthase</fullName>
        <ecNumber evidence="2">2.4.1.16</ecNumber>
    </recommendedName>
</protein>
<feature type="transmembrane region" description="Helical" evidence="11">
    <location>
        <begin position="557"/>
        <end position="583"/>
    </location>
</feature>
<evidence type="ECO:0000313" key="13">
    <source>
        <dbReference type="Proteomes" id="UP001321760"/>
    </source>
</evidence>
<keyword evidence="4" id="KW-0328">Glycosyltransferase</keyword>
<keyword evidence="5" id="KW-0808">Transferase</keyword>
<evidence type="ECO:0000256" key="11">
    <source>
        <dbReference type="SAM" id="Phobius"/>
    </source>
</evidence>
<reference evidence="12" key="2">
    <citation type="submission" date="2023-05" db="EMBL/GenBank/DDBJ databases">
        <authorList>
            <consortium name="Lawrence Berkeley National Laboratory"/>
            <person name="Steindorff A."/>
            <person name="Hensen N."/>
            <person name="Bonometti L."/>
            <person name="Westerberg I."/>
            <person name="Brannstrom I.O."/>
            <person name="Guillou S."/>
            <person name="Cros-Aarteil S."/>
            <person name="Calhoun S."/>
            <person name="Haridas S."/>
            <person name="Kuo A."/>
            <person name="Mondo S."/>
            <person name="Pangilinan J."/>
            <person name="Riley R."/>
            <person name="Labutti K."/>
            <person name="Andreopoulos B."/>
            <person name="Lipzen A."/>
            <person name="Chen C."/>
            <person name="Yanf M."/>
            <person name="Daum C."/>
            <person name="Ng V."/>
            <person name="Clum A."/>
            <person name="Ohm R."/>
            <person name="Martin F."/>
            <person name="Silar P."/>
            <person name="Natvig D."/>
            <person name="Lalanne C."/>
            <person name="Gautier V."/>
            <person name="Ament-Velasquez S.L."/>
            <person name="Kruys A."/>
            <person name="Hutchinson M.I."/>
            <person name="Powell A.J."/>
            <person name="Barry K."/>
            <person name="Miller A.N."/>
            <person name="Grigoriev I.V."/>
            <person name="Debuchy R."/>
            <person name="Gladieux P."/>
            <person name="Thoren M.H."/>
            <person name="Johannesson H."/>
        </authorList>
    </citation>
    <scope>NUCLEOTIDE SEQUENCE</scope>
    <source>
        <strain evidence="12">PSN243</strain>
    </source>
</reference>
<feature type="transmembrane region" description="Helical" evidence="11">
    <location>
        <begin position="139"/>
        <end position="166"/>
    </location>
</feature>
<dbReference type="GO" id="GO:0031505">
    <property type="term" value="P:fungal-type cell wall organization"/>
    <property type="evidence" value="ECO:0007669"/>
    <property type="project" value="TreeGrafter"/>
</dbReference>
<dbReference type="Pfam" id="PF03142">
    <property type="entry name" value="Chitin_synth_2"/>
    <property type="match status" value="2"/>
</dbReference>
<evidence type="ECO:0000256" key="4">
    <source>
        <dbReference type="ARBA" id="ARBA00022676"/>
    </source>
</evidence>
<evidence type="ECO:0000256" key="5">
    <source>
        <dbReference type="ARBA" id="ARBA00022679"/>
    </source>
</evidence>